<dbReference type="InterPro" id="IPR008977">
    <property type="entry name" value="PHM/PNGase_F_dom_sf"/>
</dbReference>
<reference evidence="4" key="1">
    <citation type="submission" date="2024-05" db="EMBL/GenBank/DDBJ databases">
        <title>Planctomycetes of the genus Singulisphaera possess chitinolytic capabilities.</title>
        <authorList>
            <person name="Ivanova A."/>
        </authorList>
    </citation>
    <scope>NUCLEOTIDE SEQUENCE</scope>
    <source>
        <strain evidence="4">Ch08T</strain>
    </source>
</reference>
<dbReference type="InterPro" id="IPR011992">
    <property type="entry name" value="EF-hand-dom_pair"/>
</dbReference>
<dbReference type="SUPFAM" id="SSF47473">
    <property type="entry name" value="EF-hand"/>
    <property type="match status" value="1"/>
</dbReference>
<dbReference type="AlphaFoldDB" id="A0AAU7C7R7"/>
<dbReference type="Gene3D" id="1.10.238.10">
    <property type="entry name" value="EF-hand"/>
    <property type="match status" value="1"/>
</dbReference>
<gene>
    <name evidence="4" type="ORF">V5E97_22785</name>
</gene>
<dbReference type="Gene3D" id="2.60.120.230">
    <property type="match status" value="1"/>
</dbReference>
<dbReference type="CDD" id="cd00051">
    <property type="entry name" value="EFh"/>
    <property type="match status" value="1"/>
</dbReference>
<organism evidence="4">
    <name type="scientific">Singulisphaera sp. Ch08</name>
    <dbReference type="NCBI Taxonomy" id="3120278"/>
    <lineage>
        <taxon>Bacteria</taxon>
        <taxon>Pseudomonadati</taxon>
        <taxon>Planctomycetota</taxon>
        <taxon>Planctomycetia</taxon>
        <taxon>Isosphaerales</taxon>
        <taxon>Isosphaeraceae</taxon>
        <taxon>Singulisphaera</taxon>
    </lineage>
</organism>
<dbReference type="PROSITE" id="PS00018">
    <property type="entry name" value="EF_HAND_1"/>
    <property type="match status" value="2"/>
</dbReference>
<dbReference type="GO" id="GO:0005509">
    <property type="term" value="F:calcium ion binding"/>
    <property type="evidence" value="ECO:0007669"/>
    <property type="project" value="InterPro"/>
</dbReference>
<evidence type="ECO:0000259" key="3">
    <source>
        <dbReference type="PROSITE" id="PS50222"/>
    </source>
</evidence>
<dbReference type="EMBL" id="CP155447">
    <property type="protein sequence ID" value="XBH01175.1"/>
    <property type="molecule type" value="Genomic_DNA"/>
</dbReference>
<feature type="region of interest" description="Disordered" evidence="2">
    <location>
        <begin position="251"/>
        <end position="273"/>
    </location>
</feature>
<proteinExistence type="predicted"/>
<dbReference type="InterPro" id="IPR018247">
    <property type="entry name" value="EF_Hand_1_Ca_BS"/>
</dbReference>
<name>A0AAU7C7R7_9BACT</name>
<dbReference type="InterPro" id="IPR002048">
    <property type="entry name" value="EF_hand_dom"/>
</dbReference>
<dbReference type="RefSeq" id="WP_406693866.1">
    <property type="nucleotide sequence ID" value="NZ_CP155447.1"/>
</dbReference>
<evidence type="ECO:0000256" key="1">
    <source>
        <dbReference type="ARBA" id="ARBA00023157"/>
    </source>
</evidence>
<accession>A0AAU7C7R7</accession>
<feature type="domain" description="EF-hand" evidence="3">
    <location>
        <begin position="202"/>
        <end position="237"/>
    </location>
</feature>
<dbReference type="SMART" id="SM00054">
    <property type="entry name" value="EFh"/>
    <property type="match status" value="2"/>
</dbReference>
<evidence type="ECO:0000256" key="2">
    <source>
        <dbReference type="SAM" id="MobiDB-lite"/>
    </source>
</evidence>
<dbReference type="SUPFAM" id="SSF49742">
    <property type="entry name" value="PHM/PNGase F"/>
    <property type="match status" value="1"/>
</dbReference>
<protein>
    <submittedName>
        <fullName evidence="4">EF-hand domain-containing protein</fullName>
    </submittedName>
</protein>
<dbReference type="GO" id="GO:0016715">
    <property type="term" value="F:oxidoreductase activity, acting on paired donors, with incorporation or reduction of molecular oxygen, reduced ascorbate as one donor, and incorporation of one atom of oxygen"/>
    <property type="evidence" value="ECO:0007669"/>
    <property type="project" value="InterPro"/>
</dbReference>
<dbReference type="InterPro" id="IPR014784">
    <property type="entry name" value="Cu2_ascorb_mOase-like_C"/>
</dbReference>
<evidence type="ECO:0000313" key="4">
    <source>
        <dbReference type="EMBL" id="XBH01175.1"/>
    </source>
</evidence>
<keyword evidence="1" id="KW-1015">Disulfide bond</keyword>
<sequence>MEPRPLPDGFAAEFPSQSDLVLQLHLHPSGKPETEQSSIGFYFTDQKPRGRLKLVLLNNSQIDIPAGDANYVVNASRTLPGPVDLYGVFPHMHLIGRSVKVTATLPDGTKKPVISIADWDFNWQNYYQYQTPLSLPAGTKLEGTWTFDNSADNTANPSHPPKRVTYGEQTTNEMAILTLDVIPTGPNLNQASAPAKPPTPEEISKRTADAMRLMDKDGDGKLSLDEIVTIIGALETRAEMEKRLIEFDRDGDKMLNPAEVTETLKSLRNRRKP</sequence>
<dbReference type="PROSITE" id="PS50222">
    <property type="entry name" value="EF_HAND_2"/>
    <property type="match status" value="1"/>
</dbReference>